<reference evidence="1" key="1">
    <citation type="submission" date="2021-06" db="EMBL/GenBank/DDBJ databases">
        <authorList>
            <person name="Hodson N. C."/>
            <person name="Mongue J. A."/>
            <person name="Jaron S. K."/>
        </authorList>
    </citation>
    <scope>NUCLEOTIDE SEQUENCE</scope>
</reference>
<accession>A0A8J2JYU0</accession>
<feature type="non-terminal residue" evidence="1">
    <location>
        <position position="24"/>
    </location>
</feature>
<dbReference type="Proteomes" id="UP000708208">
    <property type="component" value="Unassembled WGS sequence"/>
</dbReference>
<evidence type="ECO:0000313" key="1">
    <source>
        <dbReference type="EMBL" id="CAG7727874.1"/>
    </source>
</evidence>
<dbReference type="EMBL" id="CAJVCH010154585">
    <property type="protein sequence ID" value="CAG7727874.1"/>
    <property type="molecule type" value="Genomic_DNA"/>
</dbReference>
<keyword evidence="2" id="KW-1185">Reference proteome</keyword>
<evidence type="ECO:0000313" key="2">
    <source>
        <dbReference type="Proteomes" id="UP000708208"/>
    </source>
</evidence>
<protein>
    <submittedName>
        <fullName evidence="1">Uncharacterized protein</fullName>
    </submittedName>
</protein>
<name>A0A8J2JYU0_9HEXA</name>
<organism evidence="1 2">
    <name type="scientific">Allacma fusca</name>
    <dbReference type="NCBI Taxonomy" id="39272"/>
    <lineage>
        <taxon>Eukaryota</taxon>
        <taxon>Metazoa</taxon>
        <taxon>Ecdysozoa</taxon>
        <taxon>Arthropoda</taxon>
        <taxon>Hexapoda</taxon>
        <taxon>Collembola</taxon>
        <taxon>Symphypleona</taxon>
        <taxon>Sminthuridae</taxon>
        <taxon>Allacma</taxon>
    </lineage>
</organism>
<feature type="non-terminal residue" evidence="1">
    <location>
        <position position="1"/>
    </location>
</feature>
<sequence length="24" mass="2836">ALQLAFFRDQGQFDLTYEATMTRL</sequence>
<dbReference type="AlphaFoldDB" id="A0A8J2JYU0"/>
<proteinExistence type="predicted"/>
<comment type="caution">
    <text evidence="1">The sequence shown here is derived from an EMBL/GenBank/DDBJ whole genome shotgun (WGS) entry which is preliminary data.</text>
</comment>
<gene>
    <name evidence="1" type="ORF">AFUS01_LOCUS16692</name>
</gene>